<feature type="zinc finger region" description="C3H1-type" evidence="6">
    <location>
        <begin position="380"/>
        <end position="408"/>
    </location>
</feature>
<dbReference type="Proteomes" id="UP000222542">
    <property type="component" value="Unassembled WGS sequence"/>
</dbReference>
<feature type="zinc finger region" description="C3H1-type" evidence="6">
    <location>
        <begin position="304"/>
        <end position="332"/>
    </location>
</feature>
<feature type="zinc finger region" description="C3H1-type" evidence="6">
    <location>
        <begin position="513"/>
        <end position="541"/>
    </location>
</feature>
<reference evidence="9 10" key="1">
    <citation type="journal article" date="2014" name="Nat. Genet.">
        <title>Genome sequence of the hot pepper provides insights into the evolution of pungency in Capsicum species.</title>
        <authorList>
            <person name="Kim S."/>
            <person name="Park M."/>
            <person name="Yeom S.I."/>
            <person name="Kim Y.M."/>
            <person name="Lee J.M."/>
            <person name="Lee H.A."/>
            <person name="Seo E."/>
            <person name="Choi J."/>
            <person name="Cheong K."/>
            <person name="Kim K.T."/>
            <person name="Jung K."/>
            <person name="Lee G.W."/>
            <person name="Oh S.K."/>
            <person name="Bae C."/>
            <person name="Kim S.B."/>
            <person name="Lee H.Y."/>
            <person name="Kim S.Y."/>
            <person name="Kim M.S."/>
            <person name="Kang B.C."/>
            <person name="Jo Y.D."/>
            <person name="Yang H.B."/>
            <person name="Jeong H.J."/>
            <person name="Kang W.H."/>
            <person name="Kwon J.K."/>
            <person name="Shin C."/>
            <person name="Lim J.Y."/>
            <person name="Park J.H."/>
            <person name="Huh J.H."/>
            <person name="Kim J.S."/>
            <person name="Kim B.D."/>
            <person name="Cohen O."/>
            <person name="Paran I."/>
            <person name="Suh M.C."/>
            <person name="Lee S.B."/>
            <person name="Kim Y.K."/>
            <person name="Shin Y."/>
            <person name="Noh S.J."/>
            <person name="Park J."/>
            <person name="Seo Y.S."/>
            <person name="Kwon S.Y."/>
            <person name="Kim H.A."/>
            <person name="Park J.M."/>
            <person name="Kim H.J."/>
            <person name="Choi S.B."/>
            <person name="Bosland P.W."/>
            <person name="Reeves G."/>
            <person name="Jo S.H."/>
            <person name="Lee B.W."/>
            <person name="Cho H.T."/>
            <person name="Choi H.S."/>
            <person name="Lee M.S."/>
            <person name="Yu Y."/>
            <person name="Do Choi Y."/>
            <person name="Park B.S."/>
            <person name="van Deynze A."/>
            <person name="Ashrafi H."/>
            <person name="Hill T."/>
            <person name="Kim W.T."/>
            <person name="Pai H.S."/>
            <person name="Ahn H.K."/>
            <person name="Yeam I."/>
            <person name="Giovannoni J.J."/>
            <person name="Rose J.K."/>
            <person name="Sorensen I."/>
            <person name="Lee S.J."/>
            <person name="Kim R.W."/>
            <person name="Choi I.Y."/>
            <person name="Choi B.S."/>
            <person name="Lim J.S."/>
            <person name="Lee Y.H."/>
            <person name="Choi D."/>
        </authorList>
    </citation>
    <scope>NUCLEOTIDE SEQUENCE [LARGE SCALE GENOMIC DNA]</scope>
    <source>
        <strain evidence="10">cv. CM334</strain>
    </source>
</reference>
<dbReference type="GO" id="GO:0003729">
    <property type="term" value="F:mRNA binding"/>
    <property type="evidence" value="ECO:0007669"/>
    <property type="project" value="EnsemblPlants"/>
</dbReference>
<dbReference type="Gene3D" id="4.10.1000.10">
    <property type="entry name" value="Zinc finger, CCCH-type"/>
    <property type="match status" value="3"/>
</dbReference>
<feature type="zinc finger region" description="C3H1-type" evidence="6">
    <location>
        <begin position="207"/>
        <end position="235"/>
    </location>
</feature>
<evidence type="ECO:0000256" key="7">
    <source>
        <dbReference type="SAM" id="MobiDB-lite"/>
    </source>
</evidence>
<dbReference type="STRING" id="4072.A0A1U8E5J0"/>
<proteinExistence type="predicted"/>
<keyword evidence="4 6" id="KW-0862">Zinc</keyword>
<feature type="domain" description="C3H1-type" evidence="8">
    <location>
        <begin position="207"/>
        <end position="235"/>
    </location>
</feature>
<keyword evidence="3 6" id="KW-0863">Zinc-finger</keyword>
<reference evidence="9 10" key="2">
    <citation type="journal article" date="2017" name="Genome Biol.">
        <title>New reference genome sequences of hot pepper reveal the massive evolution of plant disease-resistance genes by retroduplication.</title>
        <authorList>
            <person name="Kim S."/>
            <person name="Park J."/>
            <person name="Yeom S.I."/>
            <person name="Kim Y.M."/>
            <person name="Seo E."/>
            <person name="Kim K.T."/>
            <person name="Kim M.S."/>
            <person name="Lee J.M."/>
            <person name="Cheong K."/>
            <person name="Shin H.S."/>
            <person name="Kim S.B."/>
            <person name="Han K."/>
            <person name="Lee J."/>
            <person name="Park M."/>
            <person name="Lee H.A."/>
            <person name="Lee H.Y."/>
            <person name="Lee Y."/>
            <person name="Oh S."/>
            <person name="Lee J.H."/>
            <person name="Choi E."/>
            <person name="Choi E."/>
            <person name="Lee S.E."/>
            <person name="Jeon J."/>
            <person name="Kim H."/>
            <person name="Choi G."/>
            <person name="Song H."/>
            <person name="Lee J."/>
            <person name="Lee S.C."/>
            <person name="Kwon J.K."/>
            <person name="Lee H.Y."/>
            <person name="Koo N."/>
            <person name="Hong Y."/>
            <person name="Kim R.W."/>
            <person name="Kang W.H."/>
            <person name="Huh J.H."/>
            <person name="Kang B.C."/>
            <person name="Yang T.J."/>
            <person name="Lee Y.H."/>
            <person name="Bennetzen J.L."/>
            <person name="Choi D."/>
        </authorList>
    </citation>
    <scope>NUCLEOTIDE SEQUENCE [LARGE SCALE GENOMIC DNA]</scope>
    <source>
        <strain evidence="10">cv. CM334</strain>
    </source>
</reference>
<evidence type="ECO:0000256" key="3">
    <source>
        <dbReference type="ARBA" id="ARBA00022771"/>
    </source>
</evidence>
<feature type="zinc finger region" description="C3H1-type" evidence="6">
    <location>
        <begin position="459"/>
        <end position="487"/>
    </location>
</feature>
<dbReference type="OrthoDB" id="411372at2759"/>
<dbReference type="InterPro" id="IPR050974">
    <property type="entry name" value="Plant_ZF_CCCH"/>
</dbReference>
<keyword evidence="5" id="KW-0238">DNA-binding</keyword>
<dbReference type="PANTHER" id="PTHR12506:SF82">
    <property type="entry name" value="ZINC FINGER CCCH DOMAIN-CONTAINING PROTEIN 64-RELATED"/>
    <property type="match status" value="1"/>
</dbReference>
<name>A0A1U8E5J0_CAPAN</name>
<dbReference type="AlphaFoldDB" id="A0A1U8E5J0"/>
<evidence type="ECO:0000256" key="1">
    <source>
        <dbReference type="ARBA" id="ARBA00022723"/>
    </source>
</evidence>
<evidence type="ECO:0000256" key="5">
    <source>
        <dbReference type="ARBA" id="ARBA00023125"/>
    </source>
</evidence>
<evidence type="ECO:0000259" key="8">
    <source>
        <dbReference type="PROSITE" id="PS50103"/>
    </source>
</evidence>
<evidence type="ECO:0000256" key="2">
    <source>
        <dbReference type="ARBA" id="ARBA00022737"/>
    </source>
</evidence>
<dbReference type="Pfam" id="PF00642">
    <property type="entry name" value="zf-CCCH"/>
    <property type="match status" value="6"/>
</dbReference>
<comment type="caution">
    <text evidence="9">The sequence shown here is derived from an EMBL/GenBank/DDBJ whole genome shotgun (WGS) entry which is preliminary data.</text>
</comment>
<dbReference type="GO" id="GO:0005634">
    <property type="term" value="C:nucleus"/>
    <property type="evidence" value="ECO:0007669"/>
    <property type="project" value="EnsemblPlants"/>
</dbReference>
<dbReference type="InterPro" id="IPR036855">
    <property type="entry name" value="Znf_CCCH_sf"/>
</dbReference>
<feature type="domain" description="C3H1-type" evidence="8">
    <location>
        <begin position="380"/>
        <end position="408"/>
    </location>
</feature>
<evidence type="ECO:0000313" key="10">
    <source>
        <dbReference type="Proteomes" id="UP000222542"/>
    </source>
</evidence>
<dbReference type="SUPFAM" id="SSF90229">
    <property type="entry name" value="CCCH zinc finger"/>
    <property type="match status" value="6"/>
</dbReference>
<dbReference type="GO" id="GO:0003677">
    <property type="term" value="F:DNA binding"/>
    <property type="evidence" value="ECO:0007669"/>
    <property type="project" value="UniProtKB-KW"/>
</dbReference>
<feature type="domain" description="C3H1-type" evidence="8">
    <location>
        <begin position="513"/>
        <end position="541"/>
    </location>
</feature>
<dbReference type="GO" id="GO:0008270">
    <property type="term" value="F:zinc ion binding"/>
    <property type="evidence" value="ECO:0007669"/>
    <property type="project" value="UniProtKB-KW"/>
</dbReference>
<dbReference type="EMBL" id="AYRZ02000003">
    <property type="protein sequence ID" value="PHT86578.1"/>
    <property type="molecule type" value="Genomic_DNA"/>
</dbReference>
<sequence length="571" mass="62620">MNSFKKLRVLFDLFTNKQTKVGEIKESKTFPCSCANLQSAVWSEICTQEMANQLYGYNPSSNAGMAGSNLARTTTRSMDDYLSADNKTLLGSSSYFTTSGYSFPSSSPSMLFNQSDSYTPTASRIPGLATQSSYGPPGVDVTQPSAVVAADSYFSSLKRSSSDALYHQTLLGARNTIGQAEAWFSANPLAKRPRFESASNLSIYPQRPGEKDCAHYMQTRTCKFGDSCKFDHPIWVPEGGIPDWKEVPVTTESLPERPGEPECPYFMKTQKCKFGNRCKFNHPKDNTTYLGSVQNSGVSDLPERPSEPSCTFYLKTGTCKFGVTCKFHHPRDIQLPAPEQENGSVGNPGSAKNEMTEDVNLVKPLSVPALLHNSKGLPIRPGEVDCPFYLKTGSCKYGGTCRYNHPERNAAGIGPALVASPATHWNIGMINPAASLLQNFDPRLTQTMLGLLPPVYPQRPGQIECDFYMKTGECKYGERCKFHHPLDRSAPVVSAKDVQQPNVKLTLAGLPRREGAVHCPYYMKTGMCKYGATCKFDHPPPGEVLGMSTSQGTSSSFEAEDNVNVNESQRS</sequence>
<dbReference type="Gramene" id="PHT86578">
    <property type="protein sequence ID" value="PHT86578"/>
    <property type="gene ID" value="T459_08684"/>
</dbReference>
<keyword evidence="1 6" id="KW-0479">Metal-binding</keyword>
<feature type="region of interest" description="Disordered" evidence="7">
    <location>
        <begin position="545"/>
        <end position="571"/>
    </location>
</feature>
<gene>
    <name evidence="9" type="ORF">T459_08684</name>
</gene>
<dbReference type="FunFam" id="4.10.1000.10:FF:000033">
    <property type="entry name" value="zinc finger CCCH domain-containing protein 37"/>
    <property type="match status" value="1"/>
</dbReference>
<protein>
    <submittedName>
        <fullName evidence="9">Zinc finger CCCH domain-containing protein 37</fullName>
    </submittedName>
</protein>
<dbReference type="OMA" id="QPIMGSH"/>
<feature type="zinc finger region" description="C3H1-type" evidence="6">
    <location>
        <begin position="257"/>
        <end position="285"/>
    </location>
</feature>
<feature type="compositionally biased region" description="Polar residues" evidence="7">
    <location>
        <begin position="547"/>
        <end position="571"/>
    </location>
</feature>
<accession>A0A1U8E5J0</accession>
<evidence type="ECO:0000256" key="6">
    <source>
        <dbReference type="PROSITE-ProRule" id="PRU00723"/>
    </source>
</evidence>
<dbReference type="InterPro" id="IPR000571">
    <property type="entry name" value="Znf_CCCH"/>
</dbReference>
<dbReference type="KEGG" id="cann:107842386"/>
<dbReference type="PANTHER" id="PTHR12506">
    <property type="entry name" value="PROTEIN PHOSPHATASE RELATED"/>
    <property type="match status" value="1"/>
</dbReference>
<feature type="region of interest" description="Disordered" evidence="7">
    <location>
        <begin position="334"/>
        <end position="353"/>
    </location>
</feature>
<evidence type="ECO:0000256" key="4">
    <source>
        <dbReference type="ARBA" id="ARBA00022833"/>
    </source>
</evidence>
<organism evidence="9 10">
    <name type="scientific">Capsicum annuum</name>
    <name type="common">Capsicum pepper</name>
    <dbReference type="NCBI Taxonomy" id="4072"/>
    <lineage>
        <taxon>Eukaryota</taxon>
        <taxon>Viridiplantae</taxon>
        <taxon>Streptophyta</taxon>
        <taxon>Embryophyta</taxon>
        <taxon>Tracheophyta</taxon>
        <taxon>Spermatophyta</taxon>
        <taxon>Magnoliopsida</taxon>
        <taxon>eudicotyledons</taxon>
        <taxon>Gunneridae</taxon>
        <taxon>Pentapetalae</taxon>
        <taxon>asterids</taxon>
        <taxon>lamiids</taxon>
        <taxon>Solanales</taxon>
        <taxon>Solanaceae</taxon>
        <taxon>Solanoideae</taxon>
        <taxon>Capsiceae</taxon>
        <taxon>Capsicum</taxon>
    </lineage>
</organism>
<evidence type="ECO:0000313" key="9">
    <source>
        <dbReference type="EMBL" id="PHT86578.1"/>
    </source>
</evidence>
<feature type="domain" description="C3H1-type" evidence="8">
    <location>
        <begin position="304"/>
        <end position="332"/>
    </location>
</feature>
<feature type="domain" description="C3H1-type" evidence="8">
    <location>
        <begin position="459"/>
        <end position="487"/>
    </location>
</feature>
<keyword evidence="10" id="KW-1185">Reference proteome</keyword>
<dbReference type="PROSITE" id="PS50103">
    <property type="entry name" value="ZF_C3H1"/>
    <property type="match status" value="6"/>
</dbReference>
<feature type="domain" description="C3H1-type" evidence="8">
    <location>
        <begin position="257"/>
        <end position="285"/>
    </location>
</feature>
<keyword evidence="2" id="KW-0677">Repeat</keyword>
<dbReference type="SMART" id="SM00356">
    <property type="entry name" value="ZnF_C3H1"/>
    <property type="match status" value="6"/>
</dbReference>